<sequence length="271" mass="30536">RTFHLGSGYVFVESDRPGYIQASFLSHVDTSRATSSSEWGSDSSALKQCRNLVDLDRFLRENRLNATPFLGKHDVVPVASRRICFLCRKKFGSFGRKTNCFKCGEVMCTSCNHHWHVNVNGKPGRIRVCTKCSSGTVVAQPSIRPVTASFPPMTGRFGPVDMDSWQSRNSTMSVETDFSIFRESFESDGTIDMAKRNSNSPVLGDQRSRNGSNPRFLYQDQWDHEELHRRAMLLQLTQPQSQRSPQGQAVQFLAVQAFEQPLKPPDAPQDI</sequence>
<reference evidence="7 8" key="1">
    <citation type="submission" date="2019-07" db="EMBL/GenBank/DDBJ databases">
        <title>Genomics analysis of Aphanomyces spp. identifies a new class of oomycete effector associated with host adaptation.</title>
        <authorList>
            <person name="Gaulin E."/>
        </authorList>
    </citation>
    <scope>NUCLEOTIDE SEQUENCE [LARGE SCALE GENOMIC DNA]</scope>
    <source>
        <strain evidence="7 8">ATCC 201684</strain>
    </source>
</reference>
<dbReference type="GO" id="GO:0008270">
    <property type="term" value="F:zinc ion binding"/>
    <property type="evidence" value="ECO:0007669"/>
    <property type="project" value="UniProtKB-KW"/>
</dbReference>
<feature type="region of interest" description="Disordered" evidence="5">
    <location>
        <begin position="191"/>
        <end position="216"/>
    </location>
</feature>
<evidence type="ECO:0000256" key="5">
    <source>
        <dbReference type="SAM" id="MobiDB-lite"/>
    </source>
</evidence>
<dbReference type="PROSITE" id="PS50178">
    <property type="entry name" value="ZF_FYVE"/>
    <property type="match status" value="1"/>
</dbReference>
<evidence type="ECO:0000256" key="3">
    <source>
        <dbReference type="ARBA" id="ARBA00022833"/>
    </source>
</evidence>
<evidence type="ECO:0000313" key="8">
    <source>
        <dbReference type="Proteomes" id="UP000481153"/>
    </source>
</evidence>
<evidence type="ECO:0000256" key="4">
    <source>
        <dbReference type="PROSITE-ProRule" id="PRU00091"/>
    </source>
</evidence>
<evidence type="ECO:0000259" key="6">
    <source>
        <dbReference type="PROSITE" id="PS50178"/>
    </source>
</evidence>
<comment type="caution">
    <text evidence="7">The sequence shown here is derived from an EMBL/GenBank/DDBJ whole genome shotgun (WGS) entry which is preliminary data.</text>
</comment>
<evidence type="ECO:0000313" key="7">
    <source>
        <dbReference type="EMBL" id="KAF0721103.1"/>
    </source>
</evidence>
<feature type="non-terminal residue" evidence="7">
    <location>
        <position position="1"/>
    </location>
</feature>
<dbReference type="Pfam" id="PF01363">
    <property type="entry name" value="FYVE"/>
    <property type="match status" value="1"/>
</dbReference>
<name>A0A6G0W2N0_9STRA</name>
<dbReference type="Gene3D" id="3.30.40.10">
    <property type="entry name" value="Zinc/RING finger domain, C3HC4 (zinc finger)"/>
    <property type="match status" value="1"/>
</dbReference>
<dbReference type="InterPro" id="IPR013083">
    <property type="entry name" value="Znf_RING/FYVE/PHD"/>
</dbReference>
<protein>
    <recommendedName>
        <fullName evidence="6">FYVE-type domain-containing protein</fullName>
    </recommendedName>
</protein>
<dbReference type="AlphaFoldDB" id="A0A6G0W2N0"/>
<evidence type="ECO:0000256" key="1">
    <source>
        <dbReference type="ARBA" id="ARBA00022723"/>
    </source>
</evidence>
<dbReference type="Proteomes" id="UP000481153">
    <property type="component" value="Unassembled WGS sequence"/>
</dbReference>
<dbReference type="EMBL" id="VJMJ01000522">
    <property type="protein sequence ID" value="KAF0721103.1"/>
    <property type="molecule type" value="Genomic_DNA"/>
</dbReference>
<gene>
    <name evidence="7" type="ORF">Ae201684_019226</name>
</gene>
<dbReference type="InterPro" id="IPR017455">
    <property type="entry name" value="Znf_FYVE-rel"/>
</dbReference>
<keyword evidence="1" id="KW-0479">Metal-binding</keyword>
<dbReference type="PANTHER" id="PTHR43102:SF2">
    <property type="entry name" value="GAF DOMAIN-CONTAINING PROTEIN"/>
    <property type="match status" value="1"/>
</dbReference>
<keyword evidence="8" id="KW-1185">Reference proteome</keyword>
<evidence type="ECO:0000256" key="2">
    <source>
        <dbReference type="ARBA" id="ARBA00022771"/>
    </source>
</evidence>
<dbReference type="InterPro" id="IPR011011">
    <property type="entry name" value="Znf_FYVE_PHD"/>
</dbReference>
<dbReference type="PANTHER" id="PTHR43102">
    <property type="entry name" value="SLR1143 PROTEIN"/>
    <property type="match status" value="1"/>
</dbReference>
<feature type="domain" description="FYVE-type" evidence="6">
    <location>
        <begin position="84"/>
        <end position="132"/>
    </location>
</feature>
<dbReference type="SUPFAM" id="SSF57903">
    <property type="entry name" value="FYVE/PHD zinc finger"/>
    <property type="match status" value="1"/>
</dbReference>
<proteinExistence type="predicted"/>
<keyword evidence="2 4" id="KW-0863">Zinc-finger</keyword>
<organism evidence="7 8">
    <name type="scientific">Aphanomyces euteiches</name>
    <dbReference type="NCBI Taxonomy" id="100861"/>
    <lineage>
        <taxon>Eukaryota</taxon>
        <taxon>Sar</taxon>
        <taxon>Stramenopiles</taxon>
        <taxon>Oomycota</taxon>
        <taxon>Saprolegniomycetes</taxon>
        <taxon>Saprolegniales</taxon>
        <taxon>Verrucalvaceae</taxon>
        <taxon>Aphanomyces</taxon>
    </lineage>
</organism>
<dbReference type="VEuPathDB" id="FungiDB:AeMF1_003949"/>
<accession>A0A6G0W2N0</accession>
<keyword evidence="3" id="KW-0862">Zinc</keyword>
<dbReference type="InterPro" id="IPR000306">
    <property type="entry name" value="Znf_FYVE"/>
</dbReference>